<evidence type="ECO:0000313" key="3">
    <source>
        <dbReference type="WBParaSite" id="HPBE_0002021801-mRNA-1"/>
    </source>
</evidence>
<dbReference type="OrthoDB" id="66620at2759"/>
<protein>
    <submittedName>
        <fullName evidence="3">DNA_pol3_beta_2 domain-containing protein</fullName>
    </submittedName>
</protein>
<dbReference type="EMBL" id="UZAH01031962">
    <property type="protein sequence ID" value="VDP18832.1"/>
    <property type="molecule type" value="Genomic_DNA"/>
</dbReference>
<accession>A0A3P8AWP4</accession>
<reference evidence="1 2" key="1">
    <citation type="submission" date="2018-11" db="EMBL/GenBank/DDBJ databases">
        <authorList>
            <consortium name="Pathogen Informatics"/>
        </authorList>
    </citation>
    <scope>NUCLEOTIDE SEQUENCE [LARGE SCALE GENOMIC DNA]</scope>
</reference>
<evidence type="ECO:0000313" key="2">
    <source>
        <dbReference type="Proteomes" id="UP000050761"/>
    </source>
</evidence>
<organism evidence="2 3">
    <name type="scientific">Heligmosomoides polygyrus</name>
    <name type="common">Parasitic roundworm</name>
    <dbReference type="NCBI Taxonomy" id="6339"/>
    <lineage>
        <taxon>Eukaryota</taxon>
        <taxon>Metazoa</taxon>
        <taxon>Ecdysozoa</taxon>
        <taxon>Nematoda</taxon>
        <taxon>Chromadorea</taxon>
        <taxon>Rhabditida</taxon>
        <taxon>Rhabditina</taxon>
        <taxon>Rhabditomorpha</taxon>
        <taxon>Strongyloidea</taxon>
        <taxon>Heligmosomidae</taxon>
        <taxon>Heligmosomoides</taxon>
    </lineage>
</organism>
<proteinExistence type="predicted"/>
<evidence type="ECO:0000313" key="1">
    <source>
        <dbReference type="EMBL" id="VDP18832.1"/>
    </source>
</evidence>
<sequence length="74" mass="8177">MLSDGHRLHALEVRNVSFTCTLDDESTCARFFSPPQVVRTLKDVSFEAISGEVHALVGTAGEFHIKKFNIQQGS</sequence>
<reference evidence="3" key="2">
    <citation type="submission" date="2019-09" db="UniProtKB">
        <authorList>
            <consortium name="WormBaseParasite"/>
        </authorList>
    </citation>
    <scope>IDENTIFICATION</scope>
</reference>
<dbReference type="AlphaFoldDB" id="A0A183GDB0"/>
<dbReference type="Proteomes" id="UP000050761">
    <property type="component" value="Unassembled WGS sequence"/>
</dbReference>
<keyword evidence="2" id="KW-1185">Reference proteome</keyword>
<dbReference type="WBParaSite" id="HPBE_0002021801-mRNA-1">
    <property type="protein sequence ID" value="HPBE_0002021801-mRNA-1"/>
    <property type="gene ID" value="HPBE_0002021801"/>
</dbReference>
<name>A0A183GDB0_HELPZ</name>
<accession>A0A183GDB0</accession>
<gene>
    <name evidence="1" type="ORF">HPBE_LOCUS20217</name>
</gene>